<dbReference type="EMBL" id="BMKX01000002">
    <property type="protein sequence ID" value="GGJ56007.1"/>
    <property type="molecule type" value="Genomic_DNA"/>
</dbReference>
<sequence length="81" mass="9124">MRFSRGSEEYFVTVPLPEPTPFTAKVLQEWLERMNTQLATAVGIEQIAETMRQTGTAPQPKAGNTTIKYPTSTPTWGRRKP</sequence>
<comment type="caution">
    <text evidence="2">The sequence shown here is derived from an EMBL/GenBank/DDBJ whole genome shotgun (WGS) entry which is preliminary data.</text>
</comment>
<protein>
    <submittedName>
        <fullName evidence="2">Uncharacterized protein</fullName>
    </submittedName>
</protein>
<feature type="compositionally biased region" description="Polar residues" evidence="1">
    <location>
        <begin position="53"/>
        <end position="75"/>
    </location>
</feature>
<evidence type="ECO:0000313" key="2">
    <source>
        <dbReference type="EMBL" id="GGJ56007.1"/>
    </source>
</evidence>
<keyword evidence="3" id="KW-1185">Reference proteome</keyword>
<evidence type="ECO:0000256" key="1">
    <source>
        <dbReference type="SAM" id="MobiDB-lite"/>
    </source>
</evidence>
<reference evidence="3" key="1">
    <citation type="journal article" date="2019" name="Int. J. Syst. Evol. Microbiol.">
        <title>The Global Catalogue of Microorganisms (GCM) 10K type strain sequencing project: providing services to taxonomists for standard genome sequencing and annotation.</title>
        <authorList>
            <consortium name="The Broad Institute Genomics Platform"/>
            <consortium name="The Broad Institute Genome Sequencing Center for Infectious Disease"/>
            <person name="Wu L."/>
            <person name="Ma J."/>
        </authorList>
    </citation>
    <scope>NUCLEOTIDE SEQUENCE [LARGE SCALE GENOMIC DNA]</scope>
    <source>
        <strain evidence="3">CGMCC 1.3685</strain>
    </source>
</reference>
<gene>
    <name evidence="2" type="ORF">GCM10007173_13550</name>
</gene>
<proteinExistence type="predicted"/>
<organism evidence="2 3">
    <name type="scientific">Glutamicibacter ardleyensis</name>
    <dbReference type="NCBI Taxonomy" id="225894"/>
    <lineage>
        <taxon>Bacteria</taxon>
        <taxon>Bacillati</taxon>
        <taxon>Actinomycetota</taxon>
        <taxon>Actinomycetes</taxon>
        <taxon>Micrococcales</taxon>
        <taxon>Micrococcaceae</taxon>
        <taxon>Glutamicibacter</taxon>
    </lineage>
</organism>
<dbReference type="GeneID" id="303303732"/>
<dbReference type="RefSeq" id="WP_188684609.1">
    <property type="nucleotide sequence ID" value="NZ_BMKX01000002.1"/>
</dbReference>
<accession>A0ABQ2DFK4</accession>
<evidence type="ECO:0000313" key="3">
    <source>
        <dbReference type="Proteomes" id="UP000606115"/>
    </source>
</evidence>
<name>A0ABQ2DFK4_9MICC</name>
<feature type="region of interest" description="Disordered" evidence="1">
    <location>
        <begin position="53"/>
        <end position="81"/>
    </location>
</feature>
<dbReference type="Proteomes" id="UP000606115">
    <property type="component" value="Unassembled WGS sequence"/>
</dbReference>